<feature type="compositionally biased region" description="Low complexity" evidence="1">
    <location>
        <begin position="166"/>
        <end position="179"/>
    </location>
</feature>
<gene>
    <name evidence="3" type="ORF">PPYR_00849</name>
</gene>
<proteinExistence type="predicted"/>
<dbReference type="OrthoDB" id="6614499at2759"/>
<feature type="compositionally biased region" description="Basic and acidic residues" evidence="1">
    <location>
        <begin position="307"/>
        <end position="321"/>
    </location>
</feature>
<feature type="region of interest" description="Disordered" evidence="1">
    <location>
        <begin position="490"/>
        <end position="525"/>
    </location>
</feature>
<feature type="compositionally biased region" description="Polar residues" evidence="1">
    <location>
        <begin position="291"/>
        <end position="306"/>
    </location>
</feature>
<dbReference type="EMBL" id="GEZM01054728">
    <property type="protein sequence ID" value="JAV73458.1"/>
    <property type="molecule type" value="Transcribed_RNA"/>
</dbReference>
<dbReference type="AlphaFoldDB" id="A0A1Y1LKU3"/>
<reference evidence="3" key="3">
    <citation type="submission" date="2019-08" db="EMBL/GenBank/DDBJ databases">
        <authorList>
            <consortium name="Photinus pyralis genome working group"/>
            <person name="Fallon T.R."/>
            <person name="Sander Lower S.E."/>
            <person name="Weng J.-K."/>
        </authorList>
    </citation>
    <scope>NUCLEOTIDE SEQUENCE</scope>
    <source>
        <strain evidence="3">1611_PpyrPB1</strain>
        <tissue evidence="3">Whole body</tissue>
    </source>
</reference>
<evidence type="ECO:0000313" key="4">
    <source>
        <dbReference type="Proteomes" id="UP000327044"/>
    </source>
</evidence>
<feature type="region of interest" description="Disordered" evidence="1">
    <location>
        <begin position="159"/>
        <end position="350"/>
    </location>
</feature>
<feature type="region of interest" description="Disordered" evidence="1">
    <location>
        <begin position="1"/>
        <end position="29"/>
    </location>
</feature>
<name>A0A1Y1LKU3_PHOPY</name>
<evidence type="ECO:0000313" key="3">
    <source>
        <dbReference type="EMBL" id="KAB0803879.1"/>
    </source>
</evidence>
<feature type="compositionally biased region" description="Basic and acidic residues" evidence="1">
    <location>
        <begin position="400"/>
        <end position="409"/>
    </location>
</feature>
<feature type="compositionally biased region" description="Low complexity" evidence="1">
    <location>
        <begin position="209"/>
        <end position="225"/>
    </location>
</feature>
<accession>A0A1Y1LKU3</accession>
<evidence type="ECO:0000256" key="1">
    <source>
        <dbReference type="SAM" id="MobiDB-lite"/>
    </source>
</evidence>
<dbReference type="Proteomes" id="UP000327044">
    <property type="component" value="Unassembled WGS sequence"/>
</dbReference>
<feature type="compositionally biased region" description="Polar residues" evidence="1">
    <location>
        <begin position="539"/>
        <end position="557"/>
    </location>
</feature>
<evidence type="ECO:0000313" key="2">
    <source>
        <dbReference type="EMBL" id="JAV73458.1"/>
    </source>
</evidence>
<feature type="region of interest" description="Disordered" evidence="1">
    <location>
        <begin position="395"/>
        <end position="430"/>
    </location>
</feature>
<organism evidence="2">
    <name type="scientific">Photinus pyralis</name>
    <name type="common">Common eastern firefly</name>
    <name type="synonym">Lampyris pyralis</name>
    <dbReference type="NCBI Taxonomy" id="7054"/>
    <lineage>
        <taxon>Eukaryota</taxon>
        <taxon>Metazoa</taxon>
        <taxon>Ecdysozoa</taxon>
        <taxon>Arthropoda</taxon>
        <taxon>Hexapoda</taxon>
        <taxon>Insecta</taxon>
        <taxon>Pterygota</taxon>
        <taxon>Neoptera</taxon>
        <taxon>Endopterygota</taxon>
        <taxon>Coleoptera</taxon>
        <taxon>Polyphaga</taxon>
        <taxon>Elateriformia</taxon>
        <taxon>Elateroidea</taxon>
        <taxon>Lampyridae</taxon>
        <taxon>Lampyrinae</taxon>
        <taxon>Photinus</taxon>
    </lineage>
</organism>
<reference evidence="3 4" key="2">
    <citation type="journal article" date="2018" name="Elife">
        <title>Firefly genomes illuminate parallel origins of bioluminescence in beetles.</title>
        <authorList>
            <person name="Fallon T.R."/>
            <person name="Lower S.E."/>
            <person name="Chang C.H."/>
            <person name="Bessho-Uehara M."/>
            <person name="Martin G.J."/>
            <person name="Bewick A.J."/>
            <person name="Behringer M."/>
            <person name="Debat H.J."/>
            <person name="Wong I."/>
            <person name="Day J.C."/>
            <person name="Suvorov A."/>
            <person name="Silva C.J."/>
            <person name="Stanger-Hall K.F."/>
            <person name="Hall D.W."/>
            <person name="Schmitz R.J."/>
            <person name="Nelson D.R."/>
            <person name="Lewis S.M."/>
            <person name="Shigenobu S."/>
            <person name="Bybee S.M."/>
            <person name="Larracuente A.M."/>
            <person name="Oba Y."/>
            <person name="Weng J.K."/>
        </authorList>
    </citation>
    <scope>NUCLEOTIDE SEQUENCE [LARGE SCALE GENOMIC DNA]</scope>
    <source>
        <strain evidence="3">1611_PpyrPB1</strain>
        <tissue evidence="3">Whole body</tissue>
    </source>
</reference>
<sequence length="606" mass="67649">MDPFVSETDDESSTKPHPPSSTRKSIRKRKIRLTHELNSGVSTNLPLRSPTFGRTKRKISNSFLPPIDNVSLVSKVIVQKAPMVVNKKTVKQLEMHKLKLQRGENKRSKSKSANVSNKKENFVDYSDYFRKCSVILTRLTSKQMEEALKRHTAPCREEEVPNVITSSLRRGSRLGRSSSTGKTQDDALKKHTASPHNGENFETSKEAAGSPKRSSKPGRSSSSGKLQEDALKKPSLSQSRESLEDVAKETTGVSRRRSKQGQSPPTGKQKASSYEEASLGNVKTAKETADSPRTNSKLGLSSSTGKNQEDALRKTSSHDGESLEDVEMATDSKRSSKQGRGSSTDLNATFEIPEEEIKTCKSILQKSTSRSPNSNAHRVTFNITSVVMDNFNTPIPTRFPSDDEKEHTYRNRGRTSFPIKTPTTASKKGFSPAVNKLHAGATPANLKTTDKKVLKRGTMPDYSKIHQKMYDKMLNIQDYKDQKMRRAKLLLSGRKPDSGTKTNNLSTTKTNNPSTTKTNNLPQAASAKKQVHRKLSFSRVPTSDQVLNNSKSVTKNKSPTRRREQELSIKNKSNPVRSSMENIRTEIKGIRSNRRFELLMKFRRGQ</sequence>
<keyword evidence="4" id="KW-1185">Reference proteome</keyword>
<reference evidence="2" key="1">
    <citation type="journal article" date="2016" name="Sci. Rep.">
        <title>Molecular characterization of firefly nuptial gifts: a multi-omics approach sheds light on postcopulatory sexual selection.</title>
        <authorList>
            <person name="Al-Wathiqui N."/>
            <person name="Fallon T.R."/>
            <person name="South A."/>
            <person name="Weng J.K."/>
            <person name="Lewis S.M."/>
        </authorList>
    </citation>
    <scope>NUCLEOTIDE SEQUENCE</scope>
</reference>
<protein>
    <submittedName>
        <fullName evidence="2">Uncharacterized protein</fullName>
    </submittedName>
</protein>
<feature type="compositionally biased region" description="Polar residues" evidence="1">
    <location>
        <begin position="260"/>
        <end position="272"/>
    </location>
</feature>
<feature type="region of interest" description="Disordered" evidence="1">
    <location>
        <begin position="537"/>
        <end position="567"/>
    </location>
</feature>
<dbReference type="InParanoid" id="A0A1Y1LKU3"/>
<feature type="compositionally biased region" description="Low complexity" evidence="1">
    <location>
        <begin position="500"/>
        <end position="522"/>
    </location>
</feature>
<dbReference type="EMBL" id="VVIM01000001">
    <property type="protein sequence ID" value="KAB0803879.1"/>
    <property type="molecule type" value="Genomic_DNA"/>
</dbReference>